<dbReference type="Gene3D" id="3.40.50.2300">
    <property type="match status" value="1"/>
</dbReference>
<accession>A0ABY3SJ12</accession>
<dbReference type="InterPro" id="IPR001789">
    <property type="entry name" value="Sig_transdc_resp-reg_receiver"/>
</dbReference>
<keyword evidence="3" id="KW-0804">Transcription</keyword>
<evidence type="ECO:0000256" key="1">
    <source>
        <dbReference type="ARBA" id="ARBA00023015"/>
    </source>
</evidence>
<dbReference type="Pfam" id="PF00072">
    <property type="entry name" value="Response_reg"/>
    <property type="match status" value="1"/>
</dbReference>
<sequence length="542" mass="62073">MKAIIVDDERRTRKFFCSVIDWTSIGIDDVLEASDGEEAYHLIQEEKPEILFIDMCMPRKDGVELLQLLRSLPYPHRTIVVSGFDDYHYMKKTIEYGGFDYFTKPIDEIEVTARLREAVRELEQEKEAAARIDISAMVFHEQKRLLQDGLMTQWIDRPGMRADIVSQLEEDWSPGFGRPYSLCLCRVNERAGRMERLHADSKHSFDSSFLKAAGELMHFPEHGMGFRYLSAPNTVMFIVYGTGDATASCRELARRIFGLFRIRIEIAIARGASFPEDLGTVSAAAFSTWEGINQLAPDPDRVYDRPADFAGLLSLLERERELRDMLLSIRNAEGIHRFTRKLLNECCESGSLTNRQILWWERELKWFGEPWIESELPELLGAQAAEEEGSVGLPALVYWDDAGAFSLEKLAESLVGCLEKLSRISVAASRRKRSNTVDDIRDYLERHYCEPFMIRDLAAQFYLNAEYVARLFKHKFGIGIKEFVTALRIRHAKLLMGNSFLKIADIAEKVGFADEKYFSKVFKKETGMTPQQYRRTEGGAGA</sequence>
<dbReference type="EMBL" id="CP090978">
    <property type="protein sequence ID" value="UJF33998.1"/>
    <property type="molecule type" value="Genomic_DNA"/>
</dbReference>
<dbReference type="InterPro" id="IPR009057">
    <property type="entry name" value="Homeodomain-like_sf"/>
</dbReference>
<evidence type="ECO:0000313" key="7">
    <source>
        <dbReference type="EMBL" id="UJF33998.1"/>
    </source>
</evidence>
<dbReference type="PROSITE" id="PS00041">
    <property type="entry name" value="HTH_ARAC_FAMILY_1"/>
    <property type="match status" value="1"/>
</dbReference>
<dbReference type="PROSITE" id="PS01124">
    <property type="entry name" value="HTH_ARAC_FAMILY_2"/>
    <property type="match status" value="1"/>
</dbReference>
<keyword evidence="4" id="KW-0597">Phosphoprotein</keyword>
<evidence type="ECO:0000313" key="8">
    <source>
        <dbReference type="Proteomes" id="UP001649230"/>
    </source>
</evidence>
<dbReference type="PANTHER" id="PTHR43280:SF2">
    <property type="entry name" value="HTH-TYPE TRANSCRIPTIONAL REGULATOR EXSA"/>
    <property type="match status" value="1"/>
</dbReference>
<dbReference type="InterPro" id="IPR018060">
    <property type="entry name" value="HTH_AraC"/>
</dbReference>
<feature type="domain" description="Response regulatory" evidence="6">
    <location>
        <begin position="2"/>
        <end position="119"/>
    </location>
</feature>
<dbReference type="PRINTS" id="PR00032">
    <property type="entry name" value="HTHARAC"/>
</dbReference>
<gene>
    <name evidence="7" type="ORF">L0M14_01795</name>
</gene>
<dbReference type="InterPro" id="IPR011006">
    <property type="entry name" value="CheY-like_superfamily"/>
</dbReference>
<dbReference type="SUPFAM" id="SSF52172">
    <property type="entry name" value="CheY-like"/>
    <property type="match status" value="1"/>
</dbReference>
<dbReference type="PROSITE" id="PS50110">
    <property type="entry name" value="RESPONSE_REGULATORY"/>
    <property type="match status" value="1"/>
</dbReference>
<feature type="domain" description="HTH araC/xylS-type" evidence="5">
    <location>
        <begin position="438"/>
        <end position="536"/>
    </location>
</feature>
<dbReference type="Pfam" id="PF12833">
    <property type="entry name" value="HTH_18"/>
    <property type="match status" value="1"/>
</dbReference>
<evidence type="ECO:0000256" key="3">
    <source>
        <dbReference type="ARBA" id="ARBA00023163"/>
    </source>
</evidence>
<keyword evidence="2" id="KW-0238">DNA-binding</keyword>
<dbReference type="PANTHER" id="PTHR43280">
    <property type="entry name" value="ARAC-FAMILY TRANSCRIPTIONAL REGULATOR"/>
    <property type="match status" value="1"/>
</dbReference>
<dbReference type="InterPro" id="IPR020449">
    <property type="entry name" value="Tscrpt_reg_AraC-type_HTH"/>
</dbReference>
<name>A0ABY3SJ12_9BACL</name>
<organism evidence="7 8">
    <name type="scientific">Paenibacillus hexagrammi</name>
    <dbReference type="NCBI Taxonomy" id="2908839"/>
    <lineage>
        <taxon>Bacteria</taxon>
        <taxon>Bacillati</taxon>
        <taxon>Bacillota</taxon>
        <taxon>Bacilli</taxon>
        <taxon>Bacillales</taxon>
        <taxon>Paenibacillaceae</taxon>
        <taxon>Paenibacillus</taxon>
    </lineage>
</organism>
<dbReference type="RefSeq" id="WP_235120389.1">
    <property type="nucleotide sequence ID" value="NZ_CP090978.1"/>
</dbReference>
<evidence type="ECO:0000259" key="6">
    <source>
        <dbReference type="PROSITE" id="PS50110"/>
    </source>
</evidence>
<feature type="modified residue" description="4-aspartylphosphate" evidence="4">
    <location>
        <position position="54"/>
    </location>
</feature>
<dbReference type="SMART" id="SM00448">
    <property type="entry name" value="REC"/>
    <property type="match status" value="1"/>
</dbReference>
<evidence type="ECO:0000256" key="4">
    <source>
        <dbReference type="PROSITE-ProRule" id="PRU00169"/>
    </source>
</evidence>
<protein>
    <submittedName>
        <fullName evidence="7">Response regulator</fullName>
    </submittedName>
</protein>
<proteinExistence type="predicted"/>
<dbReference type="InterPro" id="IPR018062">
    <property type="entry name" value="HTH_AraC-typ_CS"/>
</dbReference>
<reference evidence="7 8" key="1">
    <citation type="journal article" date="2024" name="Int. J. Syst. Evol. Microbiol.">
        <title>Paenibacillus hexagrammi sp. nov., a novel bacterium isolated from the gut content of Hexagrammos agrammus.</title>
        <authorList>
            <person name="Jung H.K."/>
            <person name="Kim D.G."/>
            <person name="Zin H."/>
            <person name="Park J."/>
            <person name="Jung H."/>
            <person name="Kim Y.O."/>
            <person name="Kong H.J."/>
            <person name="Kim J.W."/>
            <person name="Kim Y.S."/>
        </authorList>
    </citation>
    <scope>NUCLEOTIDE SEQUENCE [LARGE SCALE GENOMIC DNA]</scope>
    <source>
        <strain evidence="7 8">YPD9-1</strain>
    </source>
</reference>
<dbReference type="Gene3D" id="1.10.10.60">
    <property type="entry name" value="Homeodomain-like"/>
    <property type="match status" value="2"/>
</dbReference>
<keyword evidence="8" id="KW-1185">Reference proteome</keyword>
<evidence type="ECO:0000259" key="5">
    <source>
        <dbReference type="PROSITE" id="PS01124"/>
    </source>
</evidence>
<keyword evidence="1" id="KW-0805">Transcription regulation</keyword>
<dbReference type="Proteomes" id="UP001649230">
    <property type="component" value="Chromosome"/>
</dbReference>
<dbReference type="SMART" id="SM00342">
    <property type="entry name" value="HTH_ARAC"/>
    <property type="match status" value="1"/>
</dbReference>
<dbReference type="SUPFAM" id="SSF46689">
    <property type="entry name" value="Homeodomain-like"/>
    <property type="match status" value="2"/>
</dbReference>
<dbReference type="CDD" id="cd17536">
    <property type="entry name" value="REC_YesN-like"/>
    <property type="match status" value="1"/>
</dbReference>
<evidence type="ECO:0000256" key="2">
    <source>
        <dbReference type="ARBA" id="ARBA00023125"/>
    </source>
</evidence>